<evidence type="ECO:0000313" key="1">
    <source>
        <dbReference type="EMBL" id="RQH09081.1"/>
    </source>
</evidence>
<accession>A0A3N6NCN2</accession>
<gene>
    <name evidence="1" type="ORF">D1Y85_04250</name>
</gene>
<name>A0A3N6NCN2_9BURK</name>
<proteinExistence type="predicted"/>
<keyword evidence="2" id="KW-1185">Reference proteome</keyword>
<organism evidence="1 2">
    <name type="scientific">Paraburkholderia dinghuensis</name>
    <dbReference type="NCBI Taxonomy" id="2305225"/>
    <lineage>
        <taxon>Bacteria</taxon>
        <taxon>Pseudomonadati</taxon>
        <taxon>Pseudomonadota</taxon>
        <taxon>Betaproteobacteria</taxon>
        <taxon>Burkholderiales</taxon>
        <taxon>Burkholderiaceae</taxon>
        <taxon>Paraburkholderia</taxon>
    </lineage>
</organism>
<evidence type="ECO:0000313" key="2">
    <source>
        <dbReference type="Proteomes" id="UP000272778"/>
    </source>
</evidence>
<reference evidence="1 2" key="1">
    <citation type="submission" date="2018-11" db="EMBL/GenBank/DDBJ databases">
        <title>Paraburkholderia sp. DHOA04, isolated from soil.</title>
        <authorList>
            <person name="Gao Z.-H."/>
            <person name="Qiu L.-H."/>
            <person name="Fu J.-C."/>
        </authorList>
    </citation>
    <scope>NUCLEOTIDE SEQUENCE [LARGE SCALE GENOMIC DNA]</scope>
    <source>
        <strain evidence="1 2">DHOA04</strain>
    </source>
</reference>
<dbReference type="AlphaFoldDB" id="A0A3N6NCN2"/>
<dbReference type="Proteomes" id="UP000272778">
    <property type="component" value="Unassembled WGS sequence"/>
</dbReference>
<protein>
    <submittedName>
        <fullName evidence="1">Uncharacterized protein</fullName>
    </submittedName>
</protein>
<comment type="caution">
    <text evidence="1">The sequence shown here is derived from an EMBL/GenBank/DDBJ whole genome shotgun (WGS) entry which is preliminary data.</text>
</comment>
<dbReference type="EMBL" id="RQIS01000002">
    <property type="protein sequence ID" value="RQH09081.1"/>
    <property type="molecule type" value="Genomic_DNA"/>
</dbReference>
<sequence>MFTFIVVLLEPHIKISLQGVQRFVDFLPEGNAIELVEHGRVRPLIDPVDLWRLGFRVRLMNVLHGHRAATTPNRAS</sequence>